<dbReference type="SUPFAM" id="SSF53649">
    <property type="entry name" value="Alkaline phosphatase-like"/>
    <property type="match status" value="1"/>
</dbReference>
<dbReference type="RefSeq" id="WP_114369338.1">
    <property type="nucleotide sequence ID" value="NZ_QPEX01000028.1"/>
</dbReference>
<dbReference type="PANTHER" id="PTHR43737">
    <property type="entry name" value="BLL7424 PROTEIN"/>
    <property type="match status" value="1"/>
</dbReference>
<dbReference type="Proteomes" id="UP000253562">
    <property type="component" value="Unassembled WGS sequence"/>
</dbReference>
<dbReference type="Pfam" id="PF07394">
    <property type="entry name" value="DUF1501"/>
    <property type="match status" value="1"/>
</dbReference>
<name>A0A368KT93_9BACT</name>
<dbReference type="InterPro" id="IPR006311">
    <property type="entry name" value="TAT_signal"/>
</dbReference>
<dbReference type="InterPro" id="IPR017850">
    <property type="entry name" value="Alkaline_phosphatase_core_sf"/>
</dbReference>
<accession>A0A368KT93</accession>
<dbReference type="OrthoDB" id="127333at2"/>
<comment type="caution">
    <text evidence="1">The sequence shown here is derived from an EMBL/GenBank/DDBJ whole genome shotgun (WGS) entry which is preliminary data.</text>
</comment>
<evidence type="ECO:0000313" key="2">
    <source>
        <dbReference type="Proteomes" id="UP000253562"/>
    </source>
</evidence>
<dbReference type="AlphaFoldDB" id="A0A368KT93"/>
<gene>
    <name evidence="1" type="ORF">DTL42_13890</name>
</gene>
<evidence type="ECO:0000313" key="1">
    <source>
        <dbReference type="EMBL" id="RCS47612.1"/>
    </source>
</evidence>
<dbReference type="EMBL" id="QPEX01000028">
    <property type="protein sequence ID" value="RCS47612.1"/>
    <property type="molecule type" value="Genomic_DNA"/>
</dbReference>
<dbReference type="InterPro" id="IPR010869">
    <property type="entry name" value="DUF1501"/>
</dbReference>
<dbReference type="PANTHER" id="PTHR43737:SF1">
    <property type="entry name" value="DUF1501 DOMAIN-CONTAINING PROTEIN"/>
    <property type="match status" value="1"/>
</dbReference>
<proteinExistence type="predicted"/>
<organism evidence="1 2">
    <name type="scientific">Bremerella cremea</name>
    <dbReference type="NCBI Taxonomy" id="1031537"/>
    <lineage>
        <taxon>Bacteria</taxon>
        <taxon>Pseudomonadati</taxon>
        <taxon>Planctomycetota</taxon>
        <taxon>Planctomycetia</taxon>
        <taxon>Pirellulales</taxon>
        <taxon>Pirellulaceae</taxon>
        <taxon>Bremerella</taxon>
    </lineage>
</organism>
<dbReference type="PROSITE" id="PS51318">
    <property type="entry name" value="TAT"/>
    <property type="match status" value="1"/>
</dbReference>
<sequence length="491" mass="53563">MSRAAQRNRTHGWNHSLVTRREALQAGAIGILGLGMNHLTGLREANAASATKPHGKAKKLIFIFLSGGLAQHESFDMKPDAPENIRGEFKPISTKTPGLQICEHLPLLAQRSESWALCRSLTHGSNEHSAGHHMMLTGHSTLPTGFSPNAPSRKDRASIAAIGGYALRERQKNNLPTAVVLPERLVHSSGRVIPGQHAGEMGPRHDPWLIEASPFHNASYGAFPEFAFDHQQRGKADNRLFQAPQLSLPSGLGMESVEGRLTLLKSMKRQRRALGHHAQVENFDRLRQGAVSLLTESSVHEALDVTHADSKDLDRYGRNSFGWSLLMARKLVAAGVTLVQVNLGNDETWDTHGNAFPHLKDNLFPPTDKALSALLDDLQASGELDETLIVMAGEFGRTPQITLLEKHYKLPGRDHWGALQSVFFAGGGVQGGNVIGASDAMGAYPTERPVKPENFAATIYSALGIPATAAWHDIENRPHQIYHGEPIAELF</sequence>
<protein>
    <submittedName>
        <fullName evidence="1">DUF1501 domain-containing protein</fullName>
    </submittedName>
</protein>
<reference evidence="1 2" key="1">
    <citation type="submission" date="2018-07" db="EMBL/GenBank/DDBJ databases">
        <title>Comparative genomes isolates from brazilian mangrove.</title>
        <authorList>
            <person name="De Araujo J.E."/>
            <person name="Taketani R.G."/>
            <person name="Silva M.C.P."/>
            <person name="Lourenco M.V."/>
            <person name="Oliveira V.M."/>
            <person name="Andreote F.D."/>
        </authorList>
    </citation>
    <scope>NUCLEOTIDE SEQUENCE [LARGE SCALE GENOMIC DNA]</scope>
    <source>
        <strain evidence="1 2">HEX PRIS-MGV</strain>
    </source>
</reference>